<keyword evidence="2" id="KW-1185">Reference proteome</keyword>
<protein>
    <submittedName>
        <fullName evidence="1">Uncharacterized protein</fullName>
    </submittedName>
</protein>
<accession>A0ABY1Q975</accession>
<dbReference type="EMBL" id="FXUG01000008">
    <property type="protein sequence ID" value="SMP63806.1"/>
    <property type="molecule type" value="Genomic_DNA"/>
</dbReference>
<reference evidence="1 2" key="1">
    <citation type="submission" date="2017-05" db="EMBL/GenBank/DDBJ databases">
        <authorList>
            <person name="Varghese N."/>
            <person name="Submissions S."/>
        </authorList>
    </citation>
    <scope>NUCLEOTIDE SEQUENCE [LARGE SCALE GENOMIC DNA]</scope>
    <source>
        <strain evidence="1 2">DSM 25457</strain>
    </source>
</reference>
<name>A0ABY1Q975_9BACT</name>
<evidence type="ECO:0000313" key="1">
    <source>
        <dbReference type="EMBL" id="SMP63806.1"/>
    </source>
</evidence>
<evidence type="ECO:0000313" key="2">
    <source>
        <dbReference type="Proteomes" id="UP001158067"/>
    </source>
</evidence>
<proteinExistence type="predicted"/>
<dbReference type="Proteomes" id="UP001158067">
    <property type="component" value="Unassembled WGS sequence"/>
</dbReference>
<sequence length="34" mass="3918">MIQCRIDGFQWQRIKAIAGVVWVCGISHVLDVFK</sequence>
<gene>
    <name evidence="1" type="ORF">SAMN06265222_108137</name>
</gene>
<organism evidence="1 2">
    <name type="scientific">Neorhodopirellula lusitana</name>
    <dbReference type="NCBI Taxonomy" id="445327"/>
    <lineage>
        <taxon>Bacteria</taxon>
        <taxon>Pseudomonadati</taxon>
        <taxon>Planctomycetota</taxon>
        <taxon>Planctomycetia</taxon>
        <taxon>Pirellulales</taxon>
        <taxon>Pirellulaceae</taxon>
        <taxon>Neorhodopirellula</taxon>
    </lineage>
</organism>
<comment type="caution">
    <text evidence="1">The sequence shown here is derived from an EMBL/GenBank/DDBJ whole genome shotgun (WGS) entry which is preliminary data.</text>
</comment>